<dbReference type="Proteomes" id="UP000295388">
    <property type="component" value="Unassembled WGS sequence"/>
</dbReference>
<sequence>MKTDTRWWFVSDLHLGPDEPSPRRTGEAFTDFLGAVVLPDDSPSRHLVLLGDTFDLREPEAAGAAGIEAIGVRYQDLFAALRTCVVEGVTLDFVCGNHDSVLARAPVRSALRRLAGRGTGDDLLRVHPWILYEPGVFYAEHGHQHHAVHRQPAILLPDPVRTPLAAWAGKGQHPPARARALLRAVGAVRRAERVVPTARYANLLDEEALSIGLSADALRALARISRFRPVPAAAAVLGRVLARSVGRDRGGAYLESAAAEVHRTLTEHGCAVPWYLFGHTHRAQWAFVEGGDSRYLNSGTWSADVRGSGPDSADTTLFPVATIGISGSRVRGWLRYWRWSPHHQWQLRSPWSENSLPSLTTKRQR</sequence>
<name>A0A4R6JGT9_9ACTN</name>
<organism evidence="1 2">
    <name type="scientific">Kribbella caucasensis</name>
    <dbReference type="NCBI Taxonomy" id="2512215"/>
    <lineage>
        <taxon>Bacteria</taxon>
        <taxon>Bacillati</taxon>
        <taxon>Actinomycetota</taxon>
        <taxon>Actinomycetes</taxon>
        <taxon>Propionibacteriales</taxon>
        <taxon>Kribbellaceae</taxon>
        <taxon>Kribbella</taxon>
    </lineage>
</organism>
<proteinExistence type="predicted"/>
<accession>A0A4R6JGT9</accession>
<dbReference type="GO" id="GO:0016020">
    <property type="term" value="C:membrane"/>
    <property type="evidence" value="ECO:0007669"/>
    <property type="project" value="GOC"/>
</dbReference>
<evidence type="ECO:0000313" key="2">
    <source>
        <dbReference type="Proteomes" id="UP000295388"/>
    </source>
</evidence>
<dbReference type="PANTHER" id="PTHR34990:SF2">
    <property type="entry name" value="BLL8164 PROTEIN"/>
    <property type="match status" value="1"/>
</dbReference>
<dbReference type="RefSeq" id="WP_133804958.1">
    <property type="nucleotide sequence ID" value="NZ_SNWQ01000028.1"/>
</dbReference>
<dbReference type="InterPro" id="IPR043461">
    <property type="entry name" value="LpxH-like"/>
</dbReference>
<dbReference type="EMBL" id="SNWQ01000028">
    <property type="protein sequence ID" value="TDO34241.1"/>
    <property type="molecule type" value="Genomic_DNA"/>
</dbReference>
<protein>
    <recommendedName>
        <fullName evidence="3">Calcineurin-like phosphoesterase family protein</fullName>
    </recommendedName>
</protein>
<evidence type="ECO:0008006" key="3">
    <source>
        <dbReference type="Google" id="ProtNLM"/>
    </source>
</evidence>
<dbReference type="OrthoDB" id="8241491at2"/>
<dbReference type="GO" id="GO:0008758">
    <property type="term" value="F:UDP-2,3-diacylglucosamine hydrolase activity"/>
    <property type="evidence" value="ECO:0007669"/>
    <property type="project" value="TreeGrafter"/>
</dbReference>
<dbReference type="GO" id="GO:0009245">
    <property type="term" value="P:lipid A biosynthetic process"/>
    <property type="evidence" value="ECO:0007669"/>
    <property type="project" value="TreeGrafter"/>
</dbReference>
<dbReference type="InterPro" id="IPR029052">
    <property type="entry name" value="Metallo-depent_PP-like"/>
</dbReference>
<reference evidence="1 2" key="1">
    <citation type="submission" date="2019-03" db="EMBL/GenBank/DDBJ databases">
        <title>Genomic Encyclopedia of Type Strains, Phase III (KMG-III): the genomes of soil and plant-associated and newly described type strains.</title>
        <authorList>
            <person name="Whitman W."/>
        </authorList>
    </citation>
    <scope>NUCLEOTIDE SEQUENCE [LARGE SCALE GENOMIC DNA]</scope>
    <source>
        <strain evidence="1 2">VKM Ac-2527</strain>
    </source>
</reference>
<dbReference type="AlphaFoldDB" id="A0A4R6JGT9"/>
<evidence type="ECO:0000313" key="1">
    <source>
        <dbReference type="EMBL" id="TDO34241.1"/>
    </source>
</evidence>
<dbReference type="SUPFAM" id="SSF56300">
    <property type="entry name" value="Metallo-dependent phosphatases"/>
    <property type="match status" value="1"/>
</dbReference>
<comment type="caution">
    <text evidence="1">The sequence shown here is derived from an EMBL/GenBank/DDBJ whole genome shotgun (WGS) entry which is preliminary data.</text>
</comment>
<dbReference type="Gene3D" id="3.60.21.10">
    <property type="match status" value="1"/>
</dbReference>
<dbReference type="PANTHER" id="PTHR34990">
    <property type="entry name" value="UDP-2,3-DIACYLGLUCOSAMINE HYDROLASE-RELATED"/>
    <property type="match status" value="1"/>
</dbReference>
<keyword evidence="2" id="KW-1185">Reference proteome</keyword>
<gene>
    <name evidence="1" type="ORF">EV643_12826</name>
</gene>